<evidence type="ECO:0000313" key="3">
    <source>
        <dbReference type="WBParaSite" id="jg9989"/>
    </source>
</evidence>
<feature type="compositionally biased region" description="Polar residues" evidence="1">
    <location>
        <begin position="67"/>
        <end position="91"/>
    </location>
</feature>
<evidence type="ECO:0000256" key="1">
    <source>
        <dbReference type="SAM" id="MobiDB-lite"/>
    </source>
</evidence>
<keyword evidence="2" id="KW-1185">Reference proteome</keyword>
<dbReference type="AlphaFoldDB" id="A0A915EWJ6"/>
<proteinExistence type="predicted"/>
<name>A0A915EWJ6_9BILA</name>
<evidence type="ECO:0000313" key="2">
    <source>
        <dbReference type="Proteomes" id="UP000887574"/>
    </source>
</evidence>
<feature type="region of interest" description="Disordered" evidence="1">
    <location>
        <begin position="1"/>
        <end position="121"/>
    </location>
</feature>
<dbReference type="Proteomes" id="UP000887574">
    <property type="component" value="Unplaced"/>
</dbReference>
<feature type="compositionally biased region" description="Acidic residues" evidence="1">
    <location>
        <begin position="1"/>
        <end position="24"/>
    </location>
</feature>
<sequence>MRTTENDEEDQFQVEFDSSDDEGREEEKARQKHLEKRRNCDKDSSPIMKTFKNKEKKAREKNEDVNSDSSALTDFSTMKVSGNGNYQNHSTLADLDRSPSAQPNLDVWSSGDEDETKATGIPKQDLFAEFVSMMEQRFWTEKMPSL</sequence>
<protein>
    <submittedName>
        <fullName evidence="3">Uncharacterized protein</fullName>
    </submittedName>
</protein>
<accession>A0A915EWJ6</accession>
<dbReference type="WBParaSite" id="jg9989">
    <property type="protein sequence ID" value="jg9989"/>
    <property type="gene ID" value="jg9989"/>
</dbReference>
<organism evidence="2 3">
    <name type="scientific">Ditylenchus dipsaci</name>
    <dbReference type="NCBI Taxonomy" id="166011"/>
    <lineage>
        <taxon>Eukaryota</taxon>
        <taxon>Metazoa</taxon>
        <taxon>Ecdysozoa</taxon>
        <taxon>Nematoda</taxon>
        <taxon>Chromadorea</taxon>
        <taxon>Rhabditida</taxon>
        <taxon>Tylenchina</taxon>
        <taxon>Tylenchomorpha</taxon>
        <taxon>Sphaerularioidea</taxon>
        <taxon>Anguinidae</taxon>
        <taxon>Anguininae</taxon>
        <taxon>Ditylenchus</taxon>
    </lineage>
</organism>
<reference evidence="3" key="1">
    <citation type="submission" date="2022-11" db="UniProtKB">
        <authorList>
            <consortium name="WormBaseParasite"/>
        </authorList>
    </citation>
    <scope>IDENTIFICATION</scope>
</reference>